<evidence type="ECO:0000256" key="1">
    <source>
        <dbReference type="SAM" id="MobiDB-lite"/>
    </source>
</evidence>
<comment type="caution">
    <text evidence="2">The sequence shown here is derived from an EMBL/GenBank/DDBJ whole genome shotgun (WGS) entry which is preliminary data.</text>
</comment>
<evidence type="ECO:0000313" key="2">
    <source>
        <dbReference type="EMBL" id="KAF9443219.1"/>
    </source>
</evidence>
<dbReference type="Proteomes" id="UP000807342">
    <property type="component" value="Unassembled WGS sequence"/>
</dbReference>
<accession>A0A9P5X3Z7</accession>
<keyword evidence="3" id="KW-1185">Reference proteome</keyword>
<sequence>MALVRAGFGCVAMVYELEPPTRVVVQKLFELLINKLRGNINDDDDGSEGDRPSYPQLEQLMSKYARDGFRKSFGVEYNGTQTVLPDSEPHGSVQSFESAFTYPGLSVTVANIEACMDNTIVRRDEGRFPPFAQGVIYDDIRNRILRSSNGQYDVNTWYHAKLKNFFWDPEAAANRDIQQFACYILAHGDLKIGIHGEGLRLFVFYLGHLGAVHNVNTTTLIWRPRSTPNIHILNIYELRPWKCGPRAVGLSSAQVSQAVKSRRNAAGHPDEAPPPSRRVPMRRAHPQKRWWRVAL</sequence>
<dbReference type="EMBL" id="MU151503">
    <property type="protein sequence ID" value="KAF9443219.1"/>
    <property type="molecule type" value="Genomic_DNA"/>
</dbReference>
<name>A0A9P5X3Z7_9AGAR</name>
<reference evidence="2" key="1">
    <citation type="submission" date="2020-11" db="EMBL/GenBank/DDBJ databases">
        <authorList>
            <consortium name="DOE Joint Genome Institute"/>
            <person name="Ahrendt S."/>
            <person name="Riley R."/>
            <person name="Andreopoulos W."/>
            <person name="Labutti K."/>
            <person name="Pangilinan J."/>
            <person name="Ruiz-Duenas F.J."/>
            <person name="Barrasa J.M."/>
            <person name="Sanchez-Garcia M."/>
            <person name="Camarero S."/>
            <person name="Miyauchi S."/>
            <person name="Serrano A."/>
            <person name="Linde D."/>
            <person name="Babiker R."/>
            <person name="Drula E."/>
            <person name="Ayuso-Fernandez I."/>
            <person name="Pacheco R."/>
            <person name="Padilla G."/>
            <person name="Ferreira P."/>
            <person name="Barriuso J."/>
            <person name="Kellner H."/>
            <person name="Castanera R."/>
            <person name="Alfaro M."/>
            <person name="Ramirez L."/>
            <person name="Pisabarro A.G."/>
            <person name="Kuo A."/>
            <person name="Tritt A."/>
            <person name="Lipzen A."/>
            <person name="He G."/>
            <person name="Yan M."/>
            <person name="Ng V."/>
            <person name="Cullen D."/>
            <person name="Martin F."/>
            <person name="Rosso M.-N."/>
            <person name="Henrissat B."/>
            <person name="Hibbett D."/>
            <person name="Martinez A.T."/>
            <person name="Grigoriev I.V."/>
        </authorList>
    </citation>
    <scope>NUCLEOTIDE SEQUENCE</scope>
    <source>
        <strain evidence="2">MF-IS2</strain>
    </source>
</reference>
<organism evidence="2 3">
    <name type="scientific">Macrolepiota fuliginosa MF-IS2</name>
    <dbReference type="NCBI Taxonomy" id="1400762"/>
    <lineage>
        <taxon>Eukaryota</taxon>
        <taxon>Fungi</taxon>
        <taxon>Dikarya</taxon>
        <taxon>Basidiomycota</taxon>
        <taxon>Agaricomycotina</taxon>
        <taxon>Agaricomycetes</taxon>
        <taxon>Agaricomycetidae</taxon>
        <taxon>Agaricales</taxon>
        <taxon>Agaricineae</taxon>
        <taxon>Agaricaceae</taxon>
        <taxon>Macrolepiota</taxon>
    </lineage>
</organism>
<protein>
    <submittedName>
        <fullName evidence="2">Uncharacterized protein</fullName>
    </submittedName>
</protein>
<evidence type="ECO:0000313" key="3">
    <source>
        <dbReference type="Proteomes" id="UP000807342"/>
    </source>
</evidence>
<feature type="region of interest" description="Disordered" evidence="1">
    <location>
        <begin position="259"/>
        <end position="287"/>
    </location>
</feature>
<proteinExistence type="predicted"/>
<gene>
    <name evidence="2" type="ORF">P691DRAFT_788317</name>
</gene>
<dbReference type="AlphaFoldDB" id="A0A9P5X3Z7"/>